<protein>
    <submittedName>
        <fullName evidence="2">CSON003847 protein</fullName>
    </submittedName>
</protein>
<dbReference type="GO" id="GO:0005634">
    <property type="term" value="C:nucleus"/>
    <property type="evidence" value="ECO:0007669"/>
    <property type="project" value="TreeGrafter"/>
</dbReference>
<dbReference type="PANTHER" id="PTHR21838">
    <property type="entry name" value="COILED-COIL DOMAIN-CONTAINING PROTEIN 137"/>
    <property type="match status" value="1"/>
</dbReference>
<feature type="compositionally biased region" description="Basic and acidic residues" evidence="1">
    <location>
        <begin position="51"/>
        <end position="66"/>
    </location>
</feature>
<feature type="region of interest" description="Disordered" evidence="1">
    <location>
        <begin position="1"/>
        <end position="96"/>
    </location>
</feature>
<gene>
    <name evidence="2" type="primary">CSON003847</name>
</gene>
<accession>A0A336MS43</accession>
<dbReference type="EMBL" id="UFQT01001739">
    <property type="protein sequence ID" value="SSX31593.1"/>
    <property type="molecule type" value="Genomic_DNA"/>
</dbReference>
<reference evidence="2" key="1">
    <citation type="submission" date="2018-07" db="EMBL/GenBank/DDBJ databases">
        <authorList>
            <person name="Quirk P.G."/>
            <person name="Krulwich T.A."/>
        </authorList>
    </citation>
    <scope>NUCLEOTIDE SEQUENCE</scope>
</reference>
<feature type="compositionally biased region" description="Basic residues" evidence="1">
    <location>
        <begin position="1"/>
        <end position="12"/>
    </location>
</feature>
<dbReference type="AlphaFoldDB" id="A0A336MS43"/>
<organism evidence="2">
    <name type="scientific">Culicoides sonorensis</name>
    <name type="common">Biting midge</name>
    <dbReference type="NCBI Taxonomy" id="179676"/>
    <lineage>
        <taxon>Eukaryota</taxon>
        <taxon>Metazoa</taxon>
        <taxon>Ecdysozoa</taxon>
        <taxon>Arthropoda</taxon>
        <taxon>Hexapoda</taxon>
        <taxon>Insecta</taxon>
        <taxon>Pterygota</taxon>
        <taxon>Neoptera</taxon>
        <taxon>Endopterygota</taxon>
        <taxon>Diptera</taxon>
        <taxon>Nematocera</taxon>
        <taxon>Chironomoidea</taxon>
        <taxon>Ceratopogonidae</taxon>
        <taxon>Ceratopogoninae</taxon>
        <taxon>Culicoides</taxon>
        <taxon>Monoculicoides</taxon>
    </lineage>
</organism>
<feature type="compositionally biased region" description="Polar residues" evidence="1">
    <location>
        <begin position="272"/>
        <end position="285"/>
    </location>
</feature>
<evidence type="ECO:0000313" key="2">
    <source>
        <dbReference type="EMBL" id="SSX31593.1"/>
    </source>
</evidence>
<feature type="compositionally biased region" description="Basic and acidic residues" evidence="1">
    <location>
        <begin position="140"/>
        <end position="150"/>
    </location>
</feature>
<dbReference type="PANTHER" id="PTHR21838:SF2">
    <property type="entry name" value="COILED-COIL DOMAIN-CONTAINING PROTEIN 137"/>
    <property type="match status" value="1"/>
</dbReference>
<feature type="region of interest" description="Disordered" evidence="1">
    <location>
        <begin position="130"/>
        <end position="165"/>
    </location>
</feature>
<feature type="region of interest" description="Disordered" evidence="1">
    <location>
        <begin position="205"/>
        <end position="229"/>
    </location>
</feature>
<evidence type="ECO:0000256" key="1">
    <source>
        <dbReference type="SAM" id="MobiDB-lite"/>
    </source>
</evidence>
<name>A0A336MS43_CULSO</name>
<feature type="region of interest" description="Disordered" evidence="1">
    <location>
        <begin position="265"/>
        <end position="285"/>
    </location>
</feature>
<sequence>MGKRLPKPKRHFGVRDPLKQLEEREYAIKDKINNPPAKDENQQKLSQKMRKFVELKNQAKEADTQKKSNKNKKKKNKKDTVGEKSQLVRRPQESEESYLKRLKRLKNERLTESLYAAKYNVRITRNEETGEMQVNQGQKNEIDELIEQKKKGYRPKKKKDDTKLTPLEKLKLKKLQKLEKKLVNDDDFKPQREIIPFGERVDAPPTLVVPRKATRDESGNPKRNRSGLLLNEVMKKNQDEIQKQKVERERESIVKLYKEFKKKKRLETKLTGNSNQRNEKGMSSL</sequence>
<dbReference type="VEuPathDB" id="VectorBase:CSON003847"/>
<proteinExistence type="predicted"/>
<feature type="compositionally biased region" description="Basic and acidic residues" evidence="1">
    <location>
        <begin position="13"/>
        <end position="42"/>
    </location>
</feature>
<feature type="compositionally biased region" description="Basic residues" evidence="1">
    <location>
        <begin position="67"/>
        <end position="77"/>
    </location>
</feature>
<dbReference type="OMA" id="HHGVRDP"/>
<dbReference type="InterPro" id="IPR026680">
    <property type="entry name" value="CCDC137"/>
</dbReference>